<dbReference type="GO" id="GO:0005524">
    <property type="term" value="F:ATP binding"/>
    <property type="evidence" value="ECO:0007669"/>
    <property type="project" value="UniProtKB-UniRule"/>
</dbReference>
<sequence>MSMDEFEVGYPLGKGGFGSVFLVRLKADTRRLYALKIMYKSQLEESNLMKQLANEINIQQKLNHPHIAKLQTWWKTDERFFLLMDYCHYGCLFQTIQKGPLDEGTAFKIFKQVVDAVHFCHQNNIIHRDIKPENILFWKKDHIKLTDFGWSASFNAGQKNQTYCGTLEYMCPEIICNCPYDYRVDNWALGVLLYEMAHGMSPFAASDERSCEKRIMRLDIVFNNDSVSRRLKTMVLNLLKKVPAQRMSLSDVLKDLNDF</sequence>
<feature type="active site" description="Proton acceptor" evidence="9">
    <location>
        <position position="129"/>
    </location>
</feature>
<evidence type="ECO:0000256" key="10">
    <source>
        <dbReference type="PIRSR" id="PIRSR630616-2"/>
    </source>
</evidence>
<dbReference type="InterPro" id="IPR030616">
    <property type="entry name" value="Aur-like"/>
</dbReference>
<evidence type="ECO:0000256" key="14">
    <source>
        <dbReference type="RuleBase" id="RU367134"/>
    </source>
</evidence>
<dbReference type="FunFam" id="3.30.200.20:FF:000042">
    <property type="entry name" value="Aurora kinase A"/>
    <property type="match status" value="1"/>
</dbReference>
<dbReference type="InterPro" id="IPR017441">
    <property type="entry name" value="Protein_kinase_ATP_BS"/>
</dbReference>
<feature type="binding site" evidence="10 12">
    <location>
        <position position="36"/>
    </location>
    <ligand>
        <name>ATP</name>
        <dbReference type="ChEBI" id="CHEBI:30616"/>
    </ligand>
</feature>
<comment type="catalytic activity">
    <reaction evidence="7 14">
        <text>L-threonyl-[protein] + ATP = O-phospho-L-threonyl-[protein] + ADP + H(+)</text>
        <dbReference type="Rhea" id="RHEA:46608"/>
        <dbReference type="Rhea" id="RHEA-COMP:11060"/>
        <dbReference type="Rhea" id="RHEA-COMP:11605"/>
        <dbReference type="ChEBI" id="CHEBI:15378"/>
        <dbReference type="ChEBI" id="CHEBI:30013"/>
        <dbReference type="ChEBI" id="CHEBI:30616"/>
        <dbReference type="ChEBI" id="CHEBI:61977"/>
        <dbReference type="ChEBI" id="CHEBI:456216"/>
        <dbReference type="EC" id="2.7.11.1"/>
    </reaction>
</comment>
<evidence type="ECO:0000256" key="4">
    <source>
        <dbReference type="ARBA" id="ARBA00022741"/>
    </source>
</evidence>
<dbReference type="Proteomes" id="UP000038045">
    <property type="component" value="Unplaced"/>
</dbReference>
<evidence type="ECO:0000256" key="8">
    <source>
        <dbReference type="ARBA" id="ARBA00048679"/>
    </source>
</evidence>
<keyword evidence="4 10" id="KW-0547">Nucleotide-binding</keyword>
<evidence type="ECO:0000256" key="13">
    <source>
        <dbReference type="RuleBase" id="RU000304"/>
    </source>
</evidence>
<evidence type="ECO:0000256" key="3">
    <source>
        <dbReference type="ARBA" id="ARBA00022679"/>
    </source>
</evidence>
<feature type="binding site" evidence="10">
    <location>
        <position position="147"/>
    </location>
    <ligand>
        <name>ATP</name>
        <dbReference type="ChEBI" id="CHEBI:30616"/>
    </ligand>
</feature>
<proteinExistence type="inferred from homology"/>
<dbReference type="PIRSF" id="PIRSF000654">
    <property type="entry name" value="Integrin-linked_kinase"/>
    <property type="match status" value="1"/>
</dbReference>
<evidence type="ECO:0000256" key="2">
    <source>
        <dbReference type="ARBA" id="ARBA00022527"/>
    </source>
</evidence>
<evidence type="ECO:0000256" key="12">
    <source>
        <dbReference type="PROSITE-ProRule" id="PRU10141"/>
    </source>
</evidence>
<evidence type="ECO:0000313" key="17">
    <source>
        <dbReference type="WBParaSite" id="PTRK_0000645800.1"/>
    </source>
</evidence>
<dbReference type="Gene3D" id="3.30.200.20">
    <property type="entry name" value="Phosphorylase Kinase, domain 1"/>
    <property type="match status" value="1"/>
</dbReference>
<keyword evidence="16" id="KW-1185">Reference proteome</keyword>
<dbReference type="GO" id="GO:0004674">
    <property type="term" value="F:protein serine/threonine kinase activity"/>
    <property type="evidence" value="ECO:0007669"/>
    <property type="project" value="UniProtKB-KW"/>
</dbReference>
<dbReference type="Pfam" id="PF00069">
    <property type="entry name" value="Pkinase"/>
    <property type="match status" value="1"/>
</dbReference>
<name>A0A0N4ZFC7_PARTI</name>
<evidence type="ECO:0000256" key="9">
    <source>
        <dbReference type="PIRSR" id="PIRSR630616-1"/>
    </source>
</evidence>
<accession>A0A0N4ZFC7</accession>
<dbReference type="CDD" id="cd14007">
    <property type="entry name" value="STKc_Aurora"/>
    <property type="match status" value="1"/>
</dbReference>
<dbReference type="PROSITE" id="PS00108">
    <property type="entry name" value="PROTEIN_KINASE_ST"/>
    <property type="match status" value="1"/>
</dbReference>
<dbReference type="PANTHER" id="PTHR24350">
    <property type="entry name" value="SERINE/THREONINE-PROTEIN KINASE IAL-RELATED"/>
    <property type="match status" value="1"/>
</dbReference>
<feature type="domain" description="Protein kinase" evidence="15">
    <location>
        <begin position="6"/>
        <end position="259"/>
    </location>
</feature>
<dbReference type="AlphaFoldDB" id="A0A0N4ZFC7"/>
<dbReference type="InterPro" id="IPR008271">
    <property type="entry name" value="Ser/Thr_kinase_AS"/>
</dbReference>
<feature type="binding site" evidence="10">
    <location>
        <begin position="133"/>
        <end position="134"/>
    </location>
    <ligand>
        <name>ATP</name>
        <dbReference type="ChEBI" id="CHEBI:30616"/>
    </ligand>
</feature>
<keyword evidence="5 14" id="KW-0418">Kinase</keyword>
<dbReference type="STRING" id="131310.A0A0N4ZFC7"/>
<keyword evidence="3 14" id="KW-0808">Transferase</keyword>
<dbReference type="EC" id="2.7.11.1" evidence="14"/>
<dbReference type="SMART" id="SM00220">
    <property type="entry name" value="S_TKc"/>
    <property type="match status" value="1"/>
</dbReference>
<comment type="similarity">
    <text evidence="14">Belongs to the protein kinase superfamily. Ser/Thr protein kinase family. Aurora subfamily.</text>
</comment>
<dbReference type="PROSITE" id="PS50011">
    <property type="entry name" value="PROTEIN_KINASE_DOM"/>
    <property type="match status" value="1"/>
</dbReference>
<dbReference type="PROSITE" id="PS00107">
    <property type="entry name" value="PROTEIN_KINASE_ATP"/>
    <property type="match status" value="1"/>
</dbReference>
<dbReference type="WBParaSite" id="PTRK_0000645800.1">
    <property type="protein sequence ID" value="PTRK_0000645800.1"/>
    <property type="gene ID" value="PTRK_0000645800"/>
</dbReference>
<protein>
    <recommendedName>
        <fullName evidence="14">Aurora kinase</fullName>
        <ecNumber evidence="14">2.7.11.1</ecNumber>
    </recommendedName>
</protein>
<dbReference type="FunFam" id="1.10.510.10:FF:000571">
    <property type="entry name" value="Maternal embryonic leucine zipper kinase"/>
    <property type="match status" value="1"/>
</dbReference>
<evidence type="ECO:0000259" key="15">
    <source>
        <dbReference type="PROSITE" id="PS50011"/>
    </source>
</evidence>
<evidence type="ECO:0000256" key="5">
    <source>
        <dbReference type="ARBA" id="ARBA00022777"/>
    </source>
</evidence>
<comment type="cofactor">
    <cofactor evidence="1">
        <name>Mg(2+)</name>
        <dbReference type="ChEBI" id="CHEBI:18420"/>
    </cofactor>
</comment>
<evidence type="ECO:0000256" key="11">
    <source>
        <dbReference type="PIRSR" id="PIRSR630616-3"/>
    </source>
</evidence>
<reference evidence="17" key="1">
    <citation type="submission" date="2017-02" db="UniProtKB">
        <authorList>
            <consortium name="WormBaseParasite"/>
        </authorList>
    </citation>
    <scope>IDENTIFICATION</scope>
</reference>
<keyword evidence="6 10" id="KW-0067">ATP-binding</keyword>
<feature type="cross-link" description="Glycyl lysine isopeptide (Lys-Gly) (interchain with G-Cter in SUMO2)" evidence="11">
    <location>
        <position position="131"/>
    </location>
</feature>
<evidence type="ECO:0000256" key="1">
    <source>
        <dbReference type="ARBA" id="ARBA00001946"/>
    </source>
</evidence>
<organism evidence="16 17">
    <name type="scientific">Parastrongyloides trichosuri</name>
    <name type="common">Possum-specific nematode worm</name>
    <dbReference type="NCBI Taxonomy" id="131310"/>
    <lineage>
        <taxon>Eukaryota</taxon>
        <taxon>Metazoa</taxon>
        <taxon>Ecdysozoa</taxon>
        <taxon>Nematoda</taxon>
        <taxon>Chromadorea</taxon>
        <taxon>Rhabditida</taxon>
        <taxon>Tylenchina</taxon>
        <taxon>Panagrolaimomorpha</taxon>
        <taxon>Strongyloidoidea</taxon>
        <taxon>Strongyloididae</taxon>
        <taxon>Parastrongyloides</taxon>
    </lineage>
</organism>
<evidence type="ECO:0000256" key="7">
    <source>
        <dbReference type="ARBA" id="ARBA00047899"/>
    </source>
</evidence>
<dbReference type="InterPro" id="IPR000719">
    <property type="entry name" value="Prot_kinase_dom"/>
</dbReference>
<dbReference type="SUPFAM" id="SSF56112">
    <property type="entry name" value="Protein kinase-like (PK-like)"/>
    <property type="match status" value="1"/>
</dbReference>
<evidence type="ECO:0000256" key="6">
    <source>
        <dbReference type="ARBA" id="ARBA00022840"/>
    </source>
</evidence>
<dbReference type="Gene3D" id="1.10.510.10">
    <property type="entry name" value="Transferase(Phosphotransferase) domain 1"/>
    <property type="match status" value="1"/>
</dbReference>
<evidence type="ECO:0000313" key="16">
    <source>
        <dbReference type="Proteomes" id="UP000038045"/>
    </source>
</evidence>
<dbReference type="InterPro" id="IPR011009">
    <property type="entry name" value="Kinase-like_dom_sf"/>
</dbReference>
<keyword evidence="2 13" id="KW-0723">Serine/threonine-protein kinase</keyword>
<comment type="catalytic activity">
    <reaction evidence="8 14">
        <text>L-seryl-[protein] + ATP = O-phospho-L-seryl-[protein] + ADP + H(+)</text>
        <dbReference type="Rhea" id="RHEA:17989"/>
        <dbReference type="Rhea" id="RHEA-COMP:9863"/>
        <dbReference type="Rhea" id="RHEA-COMP:11604"/>
        <dbReference type="ChEBI" id="CHEBI:15378"/>
        <dbReference type="ChEBI" id="CHEBI:29999"/>
        <dbReference type="ChEBI" id="CHEBI:30616"/>
        <dbReference type="ChEBI" id="CHEBI:83421"/>
        <dbReference type="ChEBI" id="CHEBI:456216"/>
        <dbReference type="EC" id="2.7.11.1"/>
    </reaction>
</comment>